<dbReference type="PANTHER" id="PTHR15481">
    <property type="entry name" value="RIBONUCLEIC ACID BINDING PROTEIN S1"/>
    <property type="match status" value="1"/>
</dbReference>
<dbReference type="InterPro" id="IPR012677">
    <property type="entry name" value="Nucleotide-bd_a/b_plait_sf"/>
</dbReference>
<evidence type="ECO:0000259" key="8">
    <source>
        <dbReference type="PROSITE" id="PS50102"/>
    </source>
</evidence>
<dbReference type="PANTHER" id="PTHR15481:SF0">
    <property type="entry name" value="LD23870P-RELATED"/>
    <property type="match status" value="1"/>
</dbReference>
<protein>
    <recommendedName>
        <fullName evidence="8">RRM domain-containing protein</fullName>
    </recommendedName>
</protein>
<evidence type="ECO:0000256" key="5">
    <source>
        <dbReference type="ARBA" id="ARBA00023242"/>
    </source>
</evidence>
<gene>
    <name evidence="9" type="ORF">MANES_15G168400</name>
</gene>
<accession>A0A2C9UGY4</accession>
<evidence type="ECO:0000256" key="1">
    <source>
        <dbReference type="ARBA" id="ARBA00004123"/>
    </source>
</evidence>
<name>A0A2C9UGY4_MANES</name>
<evidence type="ECO:0000256" key="6">
    <source>
        <dbReference type="PROSITE-ProRule" id="PRU00176"/>
    </source>
</evidence>
<dbReference type="GO" id="GO:0003723">
    <property type="term" value="F:RNA binding"/>
    <property type="evidence" value="ECO:0007669"/>
    <property type="project" value="UniProtKB-UniRule"/>
</dbReference>
<dbReference type="AlphaFoldDB" id="A0A2C9UGY4"/>
<organism evidence="9">
    <name type="scientific">Manihot esculenta</name>
    <name type="common">Cassava</name>
    <name type="synonym">Jatropha manihot</name>
    <dbReference type="NCBI Taxonomy" id="3983"/>
    <lineage>
        <taxon>Eukaryota</taxon>
        <taxon>Viridiplantae</taxon>
        <taxon>Streptophyta</taxon>
        <taxon>Embryophyta</taxon>
        <taxon>Tracheophyta</taxon>
        <taxon>Spermatophyta</taxon>
        <taxon>Magnoliopsida</taxon>
        <taxon>eudicotyledons</taxon>
        <taxon>Gunneridae</taxon>
        <taxon>Pentapetalae</taxon>
        <taxon>rosids</taxon>
        <taxon>fabids</taxon>
        <taxon>Malpighiales</taxon>
        <taxon>Euphorbiaceae</taxon>
        <taxon>Crotonoideae</taxon>
        <taxon>Manihoteae</taxon>
        <taxon>Manihot</taxon>
    </lineage>
</organism>
<dbReference type="GO" id="GO:0000398">
    <property type="term" value="P:mRNA splicing, via spliceosome"/>
    <property type="evidence" value="ECO:0000318"/>
    <property type="project" value="GO_Central"/>
</dbReference>
<dbReference type="PROSITE" id="PS50102">
    <property type="entry name" value="RRM"/>
    <property type="match status" value="1"/>
</dbReference>
<proteinExistence type="predicted"/>
<evidence type="ECO:0000256" key="3">
    <source>
        <dbReference type="ARBA" id="ARBA00022884"/>
    </source>
</evidence>
<dbReference type="GO" id="GO:0005737">
    <property type="term" value="C:cytoplasm"/>
    <property type="evidence" value="ECO:0000318"/>
    <property type="project" value="GO_Central"/>
</dbReference>
<comment type="subcellular location">
    <subcellularLocation>
        <location evidence="1">Nucleus</location>
    </subcellularLocation>
</comment>
<dbReference type="InterPro" id="IPR000504">
    <property type="entry name" value="RRM_dom"/>
</dbReference>
<dbReference type="GO" id="GO:0005654">
    <property type="term" value="C:nucleoplasm"/>
    <property type="evidence" value="ECO:0000318"/>
    <property type="project" value="GO_Central"/>
</dbReference>
<dbReference type="InterPro" id="IPR035979">
    <property type="entry name" value="RBD_domain_sf"/>
</dbReference>
<dbReference type="GO" id="GO:0061574">
    <property type="term" value="C:ASAP complex"/>
    <property type="evidence" value="ECO:0000318"/>
    <property type="project" value="GO_Central"/>
</dbReference>
<dbReference type="Gene3D" id="3.30.70.330">
    <property type="match status" value="1"/>
</dbReference>
<dbReference type="InterPro" id="IPR034201">
    <property type="entry name" value="RNPS1_RRM"/>
</dbReference>
<evidence type="ECO:0000256" key="7">
    <source>
        <dbReference type="SAM" id="MobiDB-lite"/>
    </source>
</evidence>
<dbReference type="CDD" id="cd12365">
    <property type="entry name" value="RRM_RNPS1"/>
    <property type="match status" value="1"/>
</dbReference>
<keyword evidence="2" id="KW-0507">mRNA processing</keyword>
<feature type="compositionally biased region" description="Low complexity" evidence="7">
    <location>
        <begin position="9"/>
        <end position="21"/>
    </location>
</feature>
<sequence length="204" mass="22217">MVKPKRGRSPPSGSGSGSLSRSRSKSRSRSYSGSDSRSNSRSWSLSSRSRSKSFSSSSSPSRSLSSVSRSLTAQRKSSSIVAKKTSPPRKISPIRESLVLHIGSLSRNVHEGHLKEIFSNFGEVVHVELAIDHTINLPKGYGYVEFKARADAEKALIYMDGTQIDGNFVRARFTLPPRQGVSPPSKPIAAGLARKVRPSFERMG</sequence>
<dbReference type="SUPFAM" id="SSF54928">
    <property type="entry name" value="RNA-binding domain, RBD"/>
    <property type="match status" value="1"/>
</dbReference>
<dbReference type="EMBL" id="CM004401">
    <property type="protein sequence ID" value="OAY29739.1"/>
    <property type="molecule type" value="Genomic_DNA"/>
</dbReference>
<dbReference type="STRING" id="3983.A0A2C9UGY4"/>
<evidence type="ECO:0000256" key="2">
    <source>
        <dbReference type="ARBA" id="ARBA00022664"/>
    </source>
</evidence>
<keyword evidence="5" id="KW-0539">Nucleus</keyword>
<keyword evidence="4" id="KW-0508">mRNA splicing</keyword>
<feature type="compositionally biased region" description="Low complexity" evidence="7">
    <location>
        <begin position="29"/>
        <end position="71"/>
    </location>
</feature>
<dbReference type="FunFam" id="3.30.70.330:FF:000461">
    <property type="entry name" value="Serine/arginine-rich splicing factor SR45"/>
    <property type="match status" value="1"/>
</dbReference>
<evidence type="ECO:0000313" key="9">
    <source>
        <dbReference type="EMBL" id="OAY29739.1"/>
    </source>
</evidence>
<keyword evidence="3 6" id="KW-0694">RNA-binding</keyword>
<feature type="region of interest" description="Disordered" evidence="7">
    <location>
        <begin position="1"/>
        <end position="88"/>
    </location>
</feature>
<dbReference type="Pfam" id="PF00076">
    <property type="entry name" value="RRM_1"/>
    <property type="match status" value="1"/>
</dbReference>
<reference evidence="9" key="1">
    <citation type="submission" date="2016-02" db="EMBL/GenBank/DDBJ databases">
        <title>WGS assembly of Manihot esculenta.</title>
        <authorList>
            <person name="Bredeson J.V."/>
            <person name="Prochnik S.E."/>
            <person name="Lyons J.B."/>
            <person name="Schmutz J."/>
            <person name="Grimwood J."/>
            <person name="Vrebalov J."/>
            <person name="Bart R.S."/>
            <person name="Amuge T."/>
            <person name="Ferguson M.E."/>
            <person name="Green R."/>
            <person name="Putnam N."/>
            <person name="Stites J."/>
            <person name="Rounsley S."/>
            <person name="Rokhsar D.S."/>
        </authorList>
    </citation>
    <scope>NUCLEOTIDE SEQUENCE [LARGE SCALE GENOMIC DNA]</scope>
    <source>
        <tissue evidence="9">Leaf</tissue>
    </source>
</reference>
<evidence type="ECO:0000256" key="4">
    <source>
        <dbReference type="ARBA" id="ARBA00023187"/>
    </source>
</evidence>
<dbReference type="SMART" id="SM00360">
    <property type="entry name" value="RRM"/>
    <property type="match status" value="1"/>
</dbReference>
<feature type="domain" description="RRM" evidence="8">
    <location>
        <begin position="98"/>
        <end position="176"/>
    </location>
</feature>